<dbReference type="Gene3D" id="2.60.40.150">
    <property type="entry name" value="C2 domain"/>
    <property type="match status" value="1"/>
</dbReference>
<dbReference type="OrthoDB" id="63267at2759"/>
<reference evidence="1 2" key="1">
    <citation type="submission" date="2015-09" db="EMBL/GenBank/DDBJ databases">
        <title>Draft genome of the parasitic nematode Teladorsagia circumcincta isolate WARC Sus (inbred).</title>
        <authorList>
            <person name="Mitreva M."/>
        </authorList>
    </citation>
    <scope>NUCLEOTIDE SEQUENCE [LARGE SCALE GENOMIC DNA]</scope>
    <source>
        <strain evidence="1 2">S</strain>
    </source>
</reference>
<organism evidence="1 2">
    <name type="scientific">Teladorsagia circumcincta</name>
    <name type="common">Brown stomach worm</name>
    <name type="synonym">Ostertagia circumcincta</name>
    <dbReference type="NCBI Taxonomy" id="45464"/>
    <lineage>
        <taxon>Eukaryota</taxon>
        <taxon>Metazoa</taxon>
        <taxon>Ecdysozoa</taxon>
        <taxon>Nematoda</taxon>
        <taxon>Chromadorea</taxon>
        <taxon>Rhabditida</taxon>
        <taxon>Rhabditina</taxon>
        <taxon>Rhabditomorpha</taxon>
        <taxon>Strongyloidea</taxon>
        <taxon>Trichostrongylidae</taxon>
        <taxon>Teladorsagia</taxon>
    </lineage>
</organism>
<dbReference type="Proteomes" id="UP000230423">
    <property type="component" value="Unassembled WGS sequence"/>
</dbReference>
<dbReference type="InterPro" id="IPR035892">
    <property type="entry name" value="C2_domain_sf"/>
</dbReference>
<accession>A0A2G9V1F8</accession>
<evidence type="ECO:0000313" key="1">
    <source>
        <dbReference type="EMBL" id="PIO76321.1"/>
    </source>
</evidence>
<evidence type="ECO:0000313" key="2">
    <source>
        <dbReference type="Proteomes" id="UP000230423"/>
    </source>
</evidence>
<dbReference type="EMBL" id="KZ345061">
    <property type="protein sequence ID" value="PIO76321.1"/>
    <property type="molecule type" value="Genomic_DNA"/>
</dbReference>
<evidence type="ECO:0008006" key="3">
    <source>
        <dbReference type="Google" id="ProtNLM"/>
    </source>
</evidence>
<dbReference type="Pfam" id="PF21494">
    <property type="entry name" value="PKC_C2"/>
    <property type="match status" value="1"/>
</dbReference>
<proteinExistence type="predicted"/>
<name>A0A2G9V1F8_TELCI</name>
<dbReference type="SUPFAM" id="SSF49562">
    <property type="entry name" value="C2 domain (Calcium/lipid-binding domain, CaLB)"/>
    <property type="match status" value="1"/>
</dbReference>
<sequence>MLKVLVTNFDLFLKPLFFGTVVAETLSTLQLFIRKPRSSVVDRCDDSPTILCRSLTDVIREMECMHECRASQLGYLRTLAIPLLHTIVAVVDIFPLDQTPECTLAVDPAYKMARTESACRLKLLRADISAELLPAGCSASDLLPAVNVKEKIEVNGESRLVQKKKTIYPEWEKCWDTAVTEGRILQIVLMYNQTPVVEATMRLEPLVGEKCLPQDSKSLIGYDDVICASAVKGDFVSYQHVMHRQFWASCRVIRDDDDDADRVEIEGGVSAAAWDHDENGDELRMRFGRQLHC</sequence>
<dbReference type="AlphaFoldDB" id="A0A2G9V1F8"/>
<gene>
    <name evidence="1" type="ORF">TELCIR_01608</name>
</gene>
<keyword evidence="2" id="KW-1185">Reference proteome</keyword>
<protein>
    <recommendedName>
        <fullName evidence="3">C2 domain-containing protein</fullName>
    </recommendedName>
</protein>